<protein>
    <submittedName>
        <fullName evidence="2">ABC transporter substrate-binding protein</fullName>
    </submittedName>
</protein>
<dbReference type="AlphaFoldDB" id="A0A6L5WLB0"/>
<name>A0A6L5WLB0_9BACT</name>
<dbReference type="PANTHER" id="PTHR30535">
    <property type="entry name" value="VITAMIN B12-BINDING PROTEIN"/>
    <property type="match status" value="1"/>
</dbReference>
<evidence type="ECO:0000313" key="3">
    <source>
        <dbReference type="Proteomes" id="UP000476338"/>
    </source>
</evidence>
<dbReference type="InterPro" id="IPR002491">
    <property type="entry name" value="ABC_transptr_periplasmic_BD"/>
</dbReference>
<evidence type="ECO:0000313" key="2">
    <source>
        <dbReference type="EMBL" id="MSN96603.1"/>
    </source>
</evidence>
<sequence length="348" mass="39773">MKKVFFILIISFSFLNSKIVVDHNQNEIEIDDRVKRVIVTSGYPIPSIFAVFDGTTKHLVGIPKSSMLAAKHSLLAKIYPDVVNINTAYDSGGNSLNIEEILKLKPDAVFYYADNKINKEQLTNAKIPNVGFGASIFNNNPLKVFDEWIKLMGELTNKNSQAQKIIDFAYETEAKILEKTKNLKDRPVALIIMHHRDGKFTVNGKNHYSQYWLDTTGAINGAKHNGVKEMNLEEFYKINPDIIYITNFNPFMPEDFNKPINGLDFTKIKAVKNGKVYKFPLGMYRWYPPSSDAPLALMWLAKHNQPEIFKDLDMKKETLNFYKKFFGLDLAEDELNSIFNPSREAGNI</sequence>
<dbReference type="Gene3D" id="3.40.50.1980">
    <property type="entry name" value="Nitrogenase molybdenum iron protein domain"/>
    <property type="match status" value="2"/>
</dbReference>
<dbReference type="Pfam" id="PF01497">
    <property type="entry name" value="Peripla_BP_2"/>
    <property type="match status" value="1"/>
</dbReference>
<dbReference type="Proteomes" id="UP000476338">
    <property type="component" value="Unassembled WGS sequence"/>
</dbReference>
<proteinExistence type="predicted"/>
<dbReference type="EMBL" id="VWSJ01000019">
    <property type="protein sequence ID" value="MSN96603.1"/>
    <property type="molecule type" value="Genomic_DNA"/>
</dbReference>
<accession>A0A6L5WLB0</accession>
<dbReference type="Gene3D" id="1.20.58.2180">
    <property type="match status" value="1"/>
</dbReference>
<reference evidence="2 3" key="1">
    <citation type="submission" date="2019-09" db="EMBL/GenBank/DDBJ databases">
        <authorList>
            <person name="Silva M."/>
            <person name="Pereira G."/>
            <person name="Lopes-Da-Costa L."/>
            <person name="Silva E."/>
        </authorList>
    </citation>
    <scope>NUCLEOTIDE SEQUENCE [LARGE SCALE GENOMIC DNA]</scope>
    <source>
        <strain evidence="2 3">FMV-PI01</strain>
    </source>
</reference>
<dbReference type="GO" id="GO:0071281">
    <property type="term" value="P:cellular response to iron ion"/>
    <property type="evidence" value="ECO:0007669"/>
    <property type="project" value="TreeGrafter"/>
</dbReference>
<dbReference type="SUPFAM" id="SSF53807">
    <property type="entry name" value="Helical backbone' metal receptor"/>
    <property type="match status" value="1"/>
</dbReference>
<evidence type="ECO:0000259" key="1">
    <source>
        <dbReference type="PROSITE" id="PS50983"/>
    </source>
</evidence>
<dbReference type="InterPro" id="IPR050902">
    <property type="entry name" value="ABC_Transporter_SBP"/>
</dbReference>
<comment type="caution">
    <text evidence="2">The sequence shown here is derived from an EMBL/GenBank/DDBJ whole genome shotgun (WGS) entry which is preliminary data.</text>
</comment>
<gene>
    <name evidence="2" type="ORF">F1B92_05390</name>
</gene>
<dbReference type="PROSITE" id="PS50983">
    <property type="entry name" value="FE_B12_PBP"/>
    <property type="match status" value="1"/>
</dbReference>
<dbReference type="PANTHER" id="PTHR30535:SF34">
    <property type="entry name" value="MOLYBDATE-BINDING PROTEIN MOLA"/>
    <property type="match status" value="1"/>
</dbReference>
<organism evidence="2 3">
    <name type="scientific">Campylobacter portucalensis</name>
    <dbReference type="NCBI Taxonomy" id="2608384"/>
    <lineage>
        <taxon>Bacteria</taxon>
        <taxon>Pseudomonadati</taxon>
        <taxon>Campylobacterota</taxon>
        <taxon>Epsilonproteobacteria</taxon>
        <taxon>Campylobacterales</taxon>
        <taxon>Campylobacteraceae</taxon>
        <taxon>Campylobacter</taxon>
    </lineage>
</organism>
<keyword evidence="3" id="KW-1185">Reference proteome</keyword>
<dbReference type="RefSeq" id="WP_154570870.1">
    <property type="nucleotide sequence ID" value="NZ_VWSJ01000019.1"/>
</dbReference>
<reference evidence="2 3" key="2">
    <citation type="submission" date="2020-03" db="EMBL/GenBank/DDBJ databases">
        <title>Campylobacter portucalensis sp. nov., a new species of Campylobacter isolated from the reproductive tract of bulls.</title>
        <authorList>
            <person name="Silva M.F."/>
            <person name="Pereira G."/>
            <person name="Carneiro C."/>
            <person name="Hemphill A."/>
            <person name="Mateus L."/>
            <person name="Lopes-Da-Costa L."/>
            <person name="Silva E."/>
        </authorList>
    </citation>
    <scope>NUCLEOTIDE SEQUENCE [LARGE SCALE GENOMIC DNA]</scope>
    <source>
        <strain evidence="2 3">FMV-PI01</strain>
    </source>
</reference>
<feature type="domain" description="Fe/B12 periplasmic-binding" evidence="1">
    <location>
        <begin position="36"/>
        <end position="308"/>
    </location>
</feature>